<dbReference type="KEGG" id="clec:106666664"/>
<evidence type="ECO:0000313" key="4">
    <source>
        <dbReference type="EnsemblMetazoa" id="XP_014249497.1"/>
    </source>
</evidence>
<feature type="signal peptide" evidence="2">
    <location>
        <begin position="1"/>
        <end position="17"/>
    </location>
</feature>
<dbReference type="InterPro" id="IPR007110">
    <property type="entry name" value="Ig-like_dom"/>
</dbReference>
<organism evidence="4 5">
    <name type="scientific">Cimex lectularius</name>
    <name type="common">Bed bug</name>
    <name type="synonym">Acanthia lectularia</name>
    <dbReference type="NCBI Taxonomy" id="79782"/>
    <lineage>
        <taxon>Eukaryota</taxon>
        <taxon>Metazoa</taxon>
        <taxon>Ecdysozoa</taxon>
        <taxon>Arthropoda</taxon>
        <taxon>Hexapoda</taxon>
        <taxon>Insecta</taxon>
        <taxon>Pterygota</taxon>
        <taxon>Neoptera</taxon>
        <taxon>Paraneoptera</taxon>
        <taxon>Hemiptera</taxon>
        <taxon>Heteroptera</taxon>
        <taxon>Panheteroptera</taxon>
        <taxon>Cimicomorpha</taxon>
        <taxon>Cimicidae</taxon>
        <taxon>Cimex</taxon>
    </lineage>
</organism>
<dbReference type="SUPFAM" id="SSF48726">
    <property type="entry name" value="Immunoglobulin"/>
    <property type="match status" value="2"/>
</dbReference>
<dbReference type="OrthoDB" id="6365338at2759"/>
<keyword evidence="1" id="KW-0812">Transmembrane</keyword>
<dbReference type="FunFam" id="2.60.40.10:FF:000129">
    <property type="entry name" value="CLUMA_CG018772, isoform A"/>
    <property type="match status" value="1"/>
</dbReference>
<dbReference type="AlphaFoldDB" id="A0A8I6RN00"/>
<evidence type="ECO:0000259" key="3">
    <source>
        <dbReference type="PROSITE" id="PS50835"/>
    </source>
</evidence>
<reference evidence="4" key="1">
    <citation type="submission" date="2022-01" db="UniProtKB">
        <authorList>
            <consortium name="EnsemblMetazoa"/>
        </authorList>
    </citation>
    <scope>IDENTIFICATION</scope>
</reference>
<dbReference type="Proteomes" id="UP000494040">
    <property type="component" value="Unassembled WGS sequence"/>
</dbReference>
<keyword evidence="1" id="KW-1133">Transmembrane helix</keyword>
<sequence>MIKFSLAFLFLIFTCEGKPWDAFDLPSISVCLNGEEESLICRDRRNANVEMEIPSIRGPYFDKSVSRNVTALVGRNAFLYCRVRNLGNRTVSWIRHRDLHLLTVGSYTYTSDQRFFTTHSPQTEEWTLQIRFPQIRDSGIYECQIGTNPPIGLTMMLTVVEPLTKIIGGPDLHINYGSTINLTCMVVHSPVPPPSIIWTHNDKEVNYDSPRGGVSVITEKGDITTSYLLIQRARYSDSGSYKCIPSNANALSVFVHIMNEKPEAMQRGSQLRIQSYTVLILITSIVICLLY</sequence>
<feature type="transmembrane region" description="Helical" evidence="1">
    <location>
        <begin position="273"/>
        <end position="290"/>
    </location>
</feature>
<dbReference type="InterPro" id="IPR013783">
    <property type="entry name" value="Ig-like_fold"/>
</dbReference>
<feature type="domain" description="Ig-like" evidence="3">
    <location>
        <begin position="59"/>
        <end position="154"/>
    </location>
</feature>
<evidence type="ECO:0000313" key="5">
    <source>
        <dbReference type="Proteomes" id="UP000494040"/>
    </source>
</evidence>
<dbReference type="OMA" id="TAHLNCR"/>
<dbReference type="InterPro" id="IPR003598">
    <property type="entry name" value="Ig_sub2"/>
</dbReference>
<feature type="domain" description="Ig-like" evidence="3">
    <location>
        <begin position="162"/>
        <end position="254"/>
    </location>
</feature>
<keyword evidence="5" id="KW-1185">Reference proteome</keyword>
<protein>
    <recommendedName>
        <fullName evidence="3">Ig-like domain-containing protein</fullName>
    </recommendedName>
</protein>
<keyword evidence="2" id="KW-0732">Signal</keyword>
<keyword evidence="1" id="KW-0472">Membrane</keyword>
<dbReference type="InterPro" id="IPR037448">
    <property type="entry name" value="Zig-8"/>
</dbReference>
<dbReference type="InterPro" id="IPR036179">
    <property type="entry name" value="Ig-like_dom_sf"/>
</dbReference>
<evidence type="ECO:0000256" key="1">
    <source>
        <dbReference type="SAM" id="Phobius"/>
    </source>
</evidence>
<dbReference type="InterPro" id="IPR013098">
    <property type="entry name" value="Ig_I-set"/>
</dbReference>
<accession>A0A8I6RN00</accession>
<dbReference type="PANTHER" id="PTHR23279:SF13">
    <property type="entry name" value="DEFECTIVE PROBOSCIS EXTENSION RESPONSE 21"/>
    <property type="match status" value="1"/>
</dbReference>
<dbReference type="InterPro" id="IPR003599">
    <property type="entry name" value="Ig_sub"/>
</dbReference>
<dbReference type="PROSITE" id="PS50835">
    <property type="entry name" value="IG_LIKE"/>
    <property type="match status" value="2"/>
</dbReference>
<dbReference type="Gene3D" id="2.60.40.10">
    <property type="entry name" value="Immunoglobulins"/>
    <property type="match status" value="2"/>
</dbReference>
<dbReference type="RefSeq" id="XP_014249497.1">
    <property type="nucleotide sequence ID" value="XM_014394011.2"/>
</dbReference>
<dbReference type="GeneID" id="106666664"/>
<dbReference type="EnsemblMetazoa" id="XM_014394011.2">
    <property type="protein sequence ID" value="XP_014249497.1"/>
    <property type="gene ID" value="LOC106666664"/>
</dbReference>
<name>A0A8I6RN00_CIMLE</name>
<dbReference type="FunFam" id="2.60.40.10:FF:000533">
    <property type="entry name" value="Uncharacterized protein, isoform A"/>
    <property type="match status" value="1"/>
</dbReference>
<dbReference type="GO" id="GO:0032589">
    <property type="term" value="C:neuron projection membrane"/>
    <property type="evidence" value="ECO:0007669"/>
    <property type="project" value="TreeGrafter"/>
</dbReference>
<dbReference type="Pfam" id="PF13927">
    <property type="entry name" value="Ig_3"/>
    <property type="match status" value="1"/>
</dbReference>
<dbReference type="Pfam" id="PF07679">
    <property type="entry name" value="I-set"/>
    <property type="match status" value="1"/>
</dbReference>
<proteinExistence type="predicted"/>
<dbReference type="GO" id="GO:0050808">
    <property type="term" value="P:synapse organization"/>
    <property type="evidence" value="ECO:0007669"/>
    <property type="project" value="TreeGrafter"/>
</dbReference>
<dbReference type="PANTHER" id="PTHR23279">
    <property type="entry name" value="DEFECTIVE PROBOSCIS EXTENSION RESPONSE DPR -RELATED"/>
    <property type="match status" value="1"/>
</dbReference>
<evidence type="ECO:0000256" key="2">
    <source>
        <dbReference type="SAM" id="SignalP"/>
    </source>
</evidence>
<dbReference type="SMART" id="SM00408">
    <property type="entry name" value="IGc2"/>
    <property type="match status" value="2"/>
</dbReference>
<feature type="chain" id="PRO_5035157638" description="Ig-like domain-containing protein" evidence="2">
    <location>
        <begin position="18"/>
        <end position="291"/>
    </location>
</feature>
<dbReference type="SMART" id="SM00409">
    <property type="entry name" value="IG"/>
    <property type="match status" value="2"/>
</dbReference>